<dbReference type="Pfam" id="PF14700">
    <property type="entry name" value="RPOL_N"/>
    <property type="match status" value="1"/>
</dbReference>
<dbReference type="Pfam" id="PF00940">
    <property type="entry name" value="RNA_pol"/>
    <property type="match status" value="1"/>
</dbReference>
<name>A0A7J7KMN7_BUGNE</name>
<protein>
    <recommendedName>
        <fullName evidence="2 9">DNA-directed RNA polymerase</fullName>
        <ecNumber evidence="2 9">2.7.7.6</ecNumber>
    </recommendedName>
</protein>
<dbReference type="SMART" id="SM01311">
    <property type="entry name" value="RPOL_N"/>
    <property type="match status" value="1"/>
</dbReference>
<evidence type="ECO:0000256" key="1">
    <source>
        <dbReference type="ARBA" id="ARBA00009493"/>
    </source>
</evidence>
<evidence type="ECO:0000256" key="6">
    <source>
        <dbReference type="ARBA" id="ARBA00022946"/>
    </source>
</evidence>
<evidence type="ECO:0000256" key="2">
    <source>
        <dbReference type="ARBA" id="ARBA00012418"/>
    </source>
</evidence>
<dbReference type="SUPFAM" id="SSF56672">
    <property type="entry name" value="DNA/RNA polymerases"/>
    <property type="match status" value="1"/>
</dbReference>
<evidence type="ECO:0000256" key="3">
    <source>
        <dbReference type="ARBA" id="ARBA00022478"/>
    </source>
</evidence>
<dbReference type="InterPro" id="IPR037159">
    <property type="entry name" value="RNA_POL_N_sf"/>
</dbReference>
<organism evidence="12 13">
    <name type="scientific">Bugula neritina</name>
    <name type="common">Brown bryozoan</name>
    <name type="synonym">Sertularia neritina</name>
    <dbReference type="NCBI Taxonomy" id="10212"/>
    <lineage>
        <taxon>Eukaryota</taxon>
        <taxon>Metazoa</taxon>
        <taxon>Spiralia</taxon>
        <taxon>Lophotrochozoa</taxon>
        <taxon>Bryozoa</taxon>
        <taxon>Gymnolaemata</taxon>
        <taxon>Cheilostomatida</taxon>
        <taxon>Flustrina</taxon>
        <taxon>Buguloidea</taxon>
        <taxon>Bugulidae</taxon>
        <taxon>Bugula</taxon>
    </lineage>
</organism>
<dbReference type="PROSITE" id="PS00900">
    <property type="entry name" value="RNA_POL_PHAGE_1"/>
    <property type="match status" value="1"/>
</dbReference>
<dbReference type="GO" id="GO:0003899">
    <property type="term" value="F:DNA-directed RNA polymerase activity"/>
    <property type="evidence" value="ECO:0007669"/>
    <property type="project" value="UniProtKB-EC"/>
</dbReference>
<accession>A0A7J7KMN7</accession>
<keyword evidence="4 9" id="KW-0808">Transferase</keyword>
<dbReference type="FunFam" id="1.10.287.280:FF:000001">
    <property type="entry name" value="DNA-directed RNA polymerase"/>
    <property type="match status" value="1"/>
</dbReference>
<dbReference type="InterPro" id="IPR046950">
    <property type="entry name" value="DNA-dir_Rpol_C_phage-type"/>
</dbReference>
<sequence length="1228" mass="138948">MLRKRISCQKLKAGAYSSPPTYKSLNKCFICFVNGRHYSQGHASASQRVEADSPITPTNAEAPTPSVTNTDPDPSLVQQSETKSQIKVLLGATTELLSSTQAKKEAECRRRLLKNGHIWNTAVQAFDVRYQKGCITNRSKLLELPPIKKVEAPVVKHNNKTQSGFKVFSASSLSTAKPISTDSDTKELSTEYDHFHLQKINQFTRQMSSFVSMLLAETGKPEVIRDFLHMFLINGDCTIKWLANKKIVDSRLPNILMKAYAEKACMADCLKFHQLLIRGSVTMNIETYIWMLLAALRSESPQSNTNMVLRKIEDVNLTHLLPIGLSSNLMTPYRDLMKEVMQGVEQYRPDLQLEQLTTSRMATNCDEEYINSVARGFNVPYESPNPHLGVISEQDAVSLVEKQMHLETQGDIPIESISVVKFSEKTFQARKSYKEMMEHWRTSLAQNFQSVLERAEFDKDANIINWIQVYMECMPAETLVNIMLEESARMCEMSLYYSHYYGFICQKLGELVRKCYLGYKNQTLTSKIKDVQMEYINNFYNNATHSTSYRQQFLQADSDNLLDQCVMDRWPPSIIHAVGELLLDIILKSTKVPVELLSNGNTDEPIPAFYIVNRHFKTHVVKQFKPHPSIKKLLDLAQLNTLHLNITELPVFTPPVPSLDDGKGILFQTRTRLVKASREDYFGPGEVREMLPVLDALNILSAVPWRVNTNISPLVIKVFNDGGDAATKIPLASEHASLTEEECGDLEPKQIDSKLKKIKNELISDRASFLLALSIANYCGDDLFWLPSNLDFRGRAYPLSAHFSHVSSDPRRAMLKFAKGKRLGKEGLEWLKIHLVNMTGHKKQASNSERLAYAEELMANAFESADNPLEGEQWWRELDEPWQGLAACMELRAAMSCDNPEDYVSHLPIHQDGSCNGLQHYSALGRDQSGAMAVNVLPSDTPRDVYSEVAALVEQWRAADAAKGNETAKLLEGQITRKVVKQTVMTTVYGVTRFGAQAQIKSHLADQYPNLTASQLKLCSHYISETLFKTLGNMFTSGTEIQNWLTLVAHHVTSVANKPVTWKTPLGLQVTQNYWRKATPVSMRQAKRNKDLTADDKLHGARHDTELEQPDVSRNMNGFPPNFIHSLDATHMMLTALHCQRQGITFASIHDCYWTHACDIKSLNKVCRQAFCDMYNEPILEQLSQYLLDKYVDPDNPSHSRLASVIKSVPRQGTLDIEKVKESEYFFS</sequence>
<dbReference type="PANTHER" id="PTHR10102:SF0">
    <property type="entry name" value="DNA-DIRECTED RNA POLYMERASE, MITOCHONDRIAL"/>
    <property type="match status" value="1"/>
</dbReference>
<keyword evidence="7 9" id="KW-0804">Transcription</keyword>
<dbReference type="Gene3D" id="1.10.150.20">
    <property type="entry name" value="5' to 3' exonuclease, C-terminal subdomain"/>
    <property type="match status" value="1"/>
</dbReference>
<evidence type="ECO:0000256" key="9">
    <source>
        <dbReference type="RuleBase" id="RU003805"/>
    </source>
</evidence>
<dbReference type="AlphaFoldDB" id="A0A7J7KMN7"/>
<feature type="region of interest" description="Disordered" evidence="10">
    <location>
        <begin position="43"/>
        <end position="74"/>
    </location>
</feature>
<comment type="catalytic activity">
    <reaction evidence="8 9">
        <text>RNA(n) + a ribonucleoside 5'-triphosphate = RNA(n+1) + diphosphate</text>
        <dbReference type="Rhea" id="RHEA:21248"/>
        <dbReference type="Rhea" id="RHEA-COMP:14527"/>
        <dbReference type="Rhea" id="RHEA-COMP:17342"/>
        <dbReference type="ChEBI" id="CHEBI:33019"/>
        <dbReference type="ChEBI" id="CHEBI:61557"/>
        <dbReference type="ChEBI" id="CHEBI:140395"/>
        <dbReference type="EC" id="2.7.7.6"/>
    </reaction>
</comment>
<dbReference type="EC" id="2.7.7.6" evidence="2 9"/>
<feature type="compositionally biased region" description="Polar residues" evidence="10">
    <location>
        <begin position="55"/>
        <end position="74"/>
    </location>
</feature>
<evidence type="ECO:0000313" key="12">
    <source>
        <dbReference type="EMBL" id="KAF6039407.1"/>
    </source>
</evidence>
<evidence type="ECO:0000256" key="10">
    <source>
        <dbReference type="SAM" id="MobiDB-lite"/>
    </source>
</evidence>
<dbReference type="EMBL" id="VXIV02000266">
    <property type="protein sequence ID" value="KAF6039407.1"/>
    <property type="molecule type" value="Genomic_DNA"/>
</dbReference>
<comment type="similarity">
    <text evidence="1 9">Belongs to the phage and mitochondrial RNA polymerase family.</text>
</comment>
<dbReference type="Gene3D" id="1.10.287.280">
    <property type="match status" value="1"/>
</dbReference>
<evidence type="ECO:0000313" key="13">
    <source>
        <dbReference type="Proteomes" id="UP000593567"/>
    </source>
</evidence>
<dbReference type="InterPro" id="IPR029262">
    <property type="entry name" value="RPOL_N"/>
</dbReference>
<gene>
    <name evidence="12" type="ORF">EB796_002288</name>
</gene>
<keyword evidence="3 9" id="KW-0240">DNA-directed RNA polymerase</keyword>
<dbReference type="InterPro" id="IPR002092">
    <property type="entry name" value="DNA-dir_Rpol_phage-type"/>
</dbReference>
<dbReference type="InterPro" id="IPR043502">
    <property type="entry name" value="DNA/RNA_pol_sf"/>
</dbReference>
<dbReference type="Gene3D" id="1.10.1320.10">
    <property type="entry name" value="DNA-directed RNA polymerase, N-terminal domain"/>
    <property type="match status" value="1"/>
</dbReference>
<dbReference type="PROSITE" id="PS00489">
    <property type="entry name" value="RNA_POL_PHAGE_2"/>
    <property type="match status" value="1"/>
</dbReference>
<keyword evidence="13" id="KW-1185">Reference proteome</keyword>
<evidence type="ECO:0000256" key="5">
    <source>
        <dbReference type="ARBA" id="ARBA00022695"/>
    </source>
</evidence>
<reference evidence="12" key="1">
    <citation type="submission" date="2020-06" db="EMBL/GenBank/DDBJ databases">
        <title>Draft genome of Bugula neritina, a colonial animal packing powerful symbionts and potential medicines.</title>
        <authorList>
            <person name="Rayko M."/>
        </authorList>
    </citation>
    <scope>NUCLEOTIDE SEQUENCE [LARGE SCALE GENOMIC DNA]</scope>
    <source>
        <strain evidence="12">Kwan_BN1</strain>
    </source>
</reference>
<dbReference type="OrthoDB" id="276422at2759"/>
<dbReference type="GO" id="GO:0001018">
    <property type="term" value="F:mitochondrial promoter sequence-specific DNA binding"/>
    <property type="evidence" value="ECO:0007669"/>
    <property type="project" value="TreeGrafter"/>
</dbReference>
<proteinExistence type="inferred from homology"/>
<keyword evidence="6" id="KW-0809">Transit peptide</keyword>
<evidence type="ECO:0000256" key="7">
    <source>
        <dbReference type="ARBA" id="ARBA00023163"/>
    </source>
</evidence>
<comment type="caution">
    <text evidence="12">The sequence shown here is derived from an EMBL/GenBank/DDBJ whole genome shotgun (WGS) entry which is preliminary data.</text>
</comment>
<evidence type="ECO:0000256" key="4">
    <source>
        <dbReference type="ARBA" id="ARBA00022679"/>
    </source>
</evidence>
<dbReference type="GO" id="GO:0006390">
    <property type="term" value="P:mitochondrial transcription"/>
    <property type="evidence" value="ECO:0007669"/>
    <property type="project" value="TreeGrafter"/>
</dbReference>
<feature type="domain" description="DNA-directed RNA polymerase N-terminal" evidence="11">
    <location>
        <begin position="401"/>
        <end position="702"/>
    </location>
</feature>
<dbReference type="PANTHER" id="PTHR10102">
    <property type="entry name" value="DNA-DIRECTED RNA POLYMERASE, MITOCHONDRIAL"/>
    <property type="match status" value="1"/>
</dbReference>
<comment type="function">
    <text evidence="9">DNA-dependent RNA polymerase catalyzes the transcription of DNA into RNA using the four ribonucleoside triphosphates as substrates.</text>
</comment>
<evidence type="ECO:0000259" key="11">
    <source>
        <dbReference type="SMART" id="SM01311"/>
    </source>
</evidence>
<dbReference type="GO" id="GO:0034245">
    <property type="term" value="C:mitochondrial DNA-directed RNA polymerase complex"/>
    <property type="evidence" value="ECO:0007669"/>
    <property type="project" value="TreeGrafter"/>
</dbReference>
<keyword evidence="5 9" id="KW-0548">Nucleotidyltransferase</keyword>
<evidence type="ECO:0000256" key="8">
    <source>
        <dbReference type="ARBA" id="ARBA00048552"/>
    </source>
</evidence>
<dbReference type="Proteomes" id="UP000593567">
    <property type="component" value="Unassembled WGS sequence"/>
</dbReference>